<dbReference type="OrthoDB" id="9860630at2"/>
<sequence length="87" mass="9849">MNTTDSKKTSVEDSDTLFPLQYVNEIIQCKSADDRKLLQEAILVAEDSADMKTFTADQFRQMSEKCREYGLTNLHQVTADLAERAEG</sequence>
<dbReference type="AlphaFoldDB" id="A0A517TX20"/>
<evidence type="ECO:0000313" key="1">
    <source>
        <dbReference type="EMBL" id="QDT72921.1"/>
    </source>
</evidence>
<name>A0A517TX20_9BACT</name>
<keyword evidence="2" id="KW-1185">Reference proteome</keyword>
<proteinExistence type="predicted"/>
<dbReference type="EMBL" id="CP036339">
    <property type="protein sequence ID" value="QDT72921.1"/>
    <property type="molecule type" value="Genomic_DNA"/>
</dbReference>
<evidence type="ECO:0000313" key="2">
    <source>
        <dbReference type="Proteomes" id="UP000317909"/>
    </source>
</evidence>
<protein>
    <submittedName>
        <fullName evidence="1">Uncharacterized protein</fullName>
    </submittedName>
</protein>
<dbReference type="RefSeq" id="WP_145432438.1">
    <property type="nucleotide sequence ID" value="NZ_CP036339.1"/>
</dbReference>
<dbReference type="Proteomes" id="UP000317909">
    <property type="component" value="Chromosome"/>
</dbReference>
<organism evidence="1 2">
    <name type="scientific">Lacipirellula limnantheis</name>
    <dbReference type="NCBI Taxonomy" id="2528024"/>
    <lineage>
        <taxon>Bacteria</taxon>
        <taxon>Pseudomonadati</taxon>
        <taxon>Planctomycetota</taxon>
        <taxon>Planctomycetia</taxon>
        <taxon>Pirellulales</taxon>
        <taxon>Lacipirellulaceae</taxon>
        <taxon>Lacipirellula</taxon>
    </lineage>
</organism>
<dbReference type="KEGG" id="llh:I41_21060"/>
<gene>
    <name evidence="1" type="ORF">I41_21060</name>
</gene>
<reference evidence="1 2" key="1">
    <citation type="submission" date="2019-02" db="EMBL/GenBank/DDBJ databases">
        <title>Deep-cultivation of Planctomycetes and their phenomic and genomic characterization uncovers novel biology.</title>
        <authorList>
            <person name="Wiegand S."/>
            <person name="Jogler M."/>
            <person name="Boedeker C."/>
            <person name="Pinto D."/>
            <person name="Vollmers J."/>
            <person name="Rivas-Marin E."/>
            <person name="Kohn T."/>
            <person name="Peeters S.H."/>
            <person name="Heuer A."/>
            <person name="Rast P."/>
            <person name="Oberbeckmann S."/>
            <person name="Bunk B."/>
            <person name="Jeske O."/>
            <person name="Meyerdierks A."/>
            <person name="Storesund J.E."/>
            <person name="Kallscheuer N."/>
            <person name="Luecker S."/>
            <person name="Lage O.M."/>
            <person name="Pohl T."/>
            <person name="Merkel B.J."/>
            <person name="Hornburger P."/>
            <person name="Mueller R.-W."/>
            <person name="Bruemmer F."/>
            <person name="Labrenz M."/>
            <person name="Spormann A.M."/>
            <person name="Op den Camp H."/>
            <person name="Overmann J."/>
            <person name="Amann R."/>
            <person name="Jetten M.S.M."/>
            <person name="Mascher T."/>
            <person name="Medema M.H."/>
            <person name="Devos D.P."/>
            <person name="Kaster A.-K."/>
            <person name="Ovreas L."/>
            <person name="Rohde M."/>
            <person name="Galperin M.Y."/>
            <person name="Jogler C."/>
        </authorList>
    </citation>
    <scope>NUCLEOTIDE SEQUENCE [LARGE SCALE GENOMIC DNA]</scope>
    <source>
        <strain evidence="1 2">I41</strain>
    </source>
</reference>
<accession>A0A517TX20</accession>